<dbReference type="PROSITE" id="PS50902">
    <property type="entry name" value="FLAVODOXIN_LIKE"/>
    <property type="match status" value="1"/>
</dbReference>
<proteinExistence type="predicted"/>
<feature type="domain" description="Flavodoxin-like" evidence="3">
    <location>
        <begin position="341"/>
        <end position="474"/>
    </location>
</feature>
<dbReference type="SUPFAM" id="SSF63380">
    <property type="entry name" value="Riboflavin synthase domain-like"/>
    <property type="match status" value="1"/>
</dbReference>
<reference evidence="5" key="1">
    <citation type="journal article" date="2019" name="Int. J. Syst. Evol. Microbiol.">
        <title>The Global Catalogue of Microorganisms (GCM) 10K type strain sequencing project: providing services to taxonomists for standard genome sequencing and annotation.</title>
        <authorList>
            <consortium name="The Broad Institute Genomics Platform"/>
            <consortium name="The Broad Institute Genome Sequencing Center for Infectious Disease"/>
            <person name="Wu L."/>
            <person name="Ma J."/>
        </authorList>
    </citation>
    <scope>NUCLEOTIDE SEQUENCE [LARGE SCALE GENOMIC DNA]</scope>
    <source>
        <strain evidence="5">KCTC 42587</strain>
    </source>
</reference>
<dbReference type="InterPro" id="IPR008254">
    <property type="entry name" value="Flavodoxin/NO_synth"/>
</dbReference>
<feature type="transmembrane region" description="Helical" evidence="2">
    <location>
        <begin position="12"/>
        <end position="33"/>
    </location>
</feature>
<dbReference type="Gene3D" id="3.40.50.360">
    <property type="match status" value="1"/>
</dbReference>
<dbReference type="InterPro" id="IPR001433">
    <property type="entry name" value="OxRdtase_FAD/NAD-bd"/>
</dbReference>
<dbReference type="RefSeq" id="WP_376892521.1">
    <property type="nucleotide sequence ID" value="NZ_JBHULS010000002.1"/>
</dbReference>
<sequence>MTISIWRYSHLLLAITASVFIFLAAVTGIILAFQPIANVFQPYKSAHFNSITLAETVHRLQQTYPDVLTLEVDNNQFVLASVITSNGASKTGYINPKTGAFIGNKPTMSPFFKWVTSLHRSLFLKGVGRFFVGFSALLLFLMVVSGFVLIIKRQGTFKHVFSKIIKENKHQYWHTVLGRLLLVPIGIMALSAVYLSAEKFNLLPAHAIKHTTSLEAVTTIAKPNVLRFSAFKNTYLSDVRYVEFPFSDAPEDYYTVALKNHEILVNQYNGRVVSKVSYPLLRFFSELSMRLHTGSGNAWWAIVLAIAAAACLVFIYTGFAITIKRRQTKLNNSFSKNACHYIILVGSENGSTVTFANMLQQKLLEANKTVFIAELNQFETFKSAKFIFIITATYGQGQAPTNATNFFKLLAQKKQPQPIQYAVLGFGSRAYPQFCQYALDVDKNMEAIGKRLLPVYTIHNKSVKAFKDWLKLVEEKISVPVQLTGSELIFIPKLTTTLEVTGKTVAINNIDNTFLIQLQPKTKTKFTSGDLLAIYPNNNYAERLYSIGKVNKQMQLSIKLHTHGLGSNFLHNLQIGANFRARLLQNPSFHFPKRPKTVIFIANGTGVAPFLGMLHSNSKQKNVHLYLGLRKTESFSIYKNMLQQYINQKKLTRLRVAFSRENPPAYVQDLLREDTNFINSTLKSGGVLMLCGSLAMQKSVYAMLTTVCFEADASLLAFYQKNGQIRADCY</sequence>
<evidence type="ECO:0000256" key="2">
    <source>
        <dbReference type="SAM" id="Phobius"/>
    </source>
</evidence>
<feature type="transmembrane region" description="Helical" evidence="2">
    <location>
        <begin position="298"/>
        <end position="323"/>
    </location>
</feature>
<evidence type="ECO:0000259" key="3">
    <source>
        <dbReference type="PROSITE" id="PS50902"/>
    </source>
</evidence>
<feature type="transmembrane region" description="Helical" evidence="2">
    <location>
        <begin position="130"/>
        <end position="151"/>
    </location>
</feature>
<accession>A0ABW5KUB4</accession>
<dbReference type="PANTHER" id="PTHR19384">
    <property type="entry name" value="NITRIC OXIDE SYNTHASE-RELATED"/>
    <property type="match status" value="1"/>
</dbReference>
<dbReference type="InterPro" id="IPR001709">
    <property type="entry name" value="Flavoprot_Pyr_Nucl_cyt_Rdtase"/>
</dbReference>
<feature type="transmembrane region" description="Helical" evidence="2">
    <location>
        <begin position="172"/>
        <end position="195"/>
    </location>
</feature>
<dbReference type="Pfam" id="PF03929">
    <property type="entry name" value="PepSY_TM"/>
    <property type="match status" value="1"/>
</dbReference>
<dbReference type="PRINTS" id="PR00371">
    <property type="entry name" value="FPNCR"/>
</dbReference>
<dbReference type="InterPro" id="IPR029039">
    <property type="entry name" value="Flavoprotein-like_sf"/>
</dbReference>
<keyword evidence="1" id="KW-0285">Flavoprotein</keyword>
<dbReference type="Gene3D" id="2.40.30.10">
    <property type="entry name" value="Translation factors"/>
    <property type="match status" value="1"/>
</dbReference>
<evidence type="ECO:0000256" key="1">
    <source>
        <dbReference type="ARBA" id="ARBA00022630"/>
    </source>
</evidence>
<organism evidence="4 5">
    <name type="scientific">Bizionia sediminis</name>
    <dbReference type="NCBI Taxonomy" id="1737064"/>
    <lineage>
        <taxon>Bacteria</taxon>
        <taxon>Pseudomonadati</taxon>
        <taxon>Bacteroidota</taxon>
        <taxon>Flavobacteriia</taxon>
        <taxon>Flavobacteriales</taxon>
        <taxon>Flavobacteriaceae</taxon>
        <taxon>Bizionia</taxon>
    </lineage>
</organism>
<gene>
    <name evidence="4" type="ORF">ACFSQP_06075</name>
</gene>
<evidence type="ECO:0000313" key="5">
    <source>
        <dbReference type="Proteomes" id="UP001597472"/>
    </source>
</evidence>
<dbReference type="Pfam" id="PF00175">
    <property type="entry name" value="NAD_binding_1"/>
    <property type="match status" value="1"/>
</dbReference>
<dbReference type="SUPFAM" id="SSF52218">
    <property type="entry name" value="Flavoproteins"/>
    <property type="match status" value="1"/>
</dbReference>
<protein>
    <submittedName>
        <fullName evidence="4">PepSY domain-containing protein</fullName>
    </submittedName>
</protein>
<dbReference type="Proteomes" id="UP001597472">
    <property type="component" value="Unassembled WGS sequence"/>
</dbReference>
<dbReference type="EMBL" id="JBHULS010000002">
    <property type="protein sequence ID" value="MFD2551380.1"/>
    <property type="molecule type" value="Genomic_DNA"/>
</dbReference>
<dbReference type="Pfam" id="PF00258">
    <property type="entry name" value="Flavodoxin_1"/>
    <property type="match status" value="1"/>
</dbReference>
<dbReference type="SUPFAM" id="SSF52343">
    <property type="entry name" value="Ferredoxin reductase-like, C-terminal NADP-linked domain"/>
    <property type="match status" value="1"/>
</dbReference>
<dbReference type="Gene3D" id="3.40.50.80">
    <property type="entry name" value="Nucleotide-binding domain of ferredoxin-NADP reductase (FNR) module"/>
    <property type="match status" value="1"/>
</dbReference>
<keyword evidence="5" id="KW-1185">Reference proteome</keyword>
<dbReference type="InterPro" id="IPR017938">
    <property type="entry name" value="Riboflavin_synthase-like_b-brl"/>
</dbReference>
<evidence type="ECO:0000313" key="4">
    <source>
        <dbReference type="EMBL" id="MFD2551380.1"/>
    </source>
</evidence>
<name>A0ABW5KUB4_9FLAO</name>
<keyword evidence="2" id="KW-0472">Membrane</keyword>
<keyword evidence="2" id="KW-1133">Transmembrane helix</keyword>
<dbReference type="InterPro" id="IPR039261">
    <property type="entry name" value="FNR_nucleotide-bd"/>
</dbReference>
<keyword evidence="2" id="KW-0812">Transmembrane</keyword>
<dbReference type="InterPro" id="IPR005625">
    <property type="entry name" value="PepSY-ass_TM"/>
</dbReference>
<comment type="caution">
    <text evidence="4">The sequence shown here is derived from an EMBL/GenBank/DDBJ whole genome shotgun (WGS) entry which is preliminary data.</text>
</comment>